<evidence type="ECO:0000313" key="2">
    <source>
        <dbReference type="Proteomes" id="UP001164539"/>
    </source>
</evidence>
<protein>
    <submittedName>
        <fullName evidence="1">Biotin carboxylase</fullName>
    </submittedName>
</protein>
<evidence type="ECO:0000313" key="1">
    <source>
        <dbReference type="EMBL" id="KAJ4727427.1"/>
    </source>
</evidence>
<organism evidence="1 2">
    <name type="scientific">Melia azedarach</name>
    <name type="common">Chinaberry tree</name>
    <dbReference type="NCBI Taxonomy" id="155640"/>
    <lineage>
        <taxon>Eukaryota</taxon>
        <taxon>Viridiplantae</taxon>
        <taxon>Streptophyta</taxon>
        <taxon>Embryophyta</taxon>
        <taxon>Tracheophyta</taxon>
        <taxon>Spermatophyta</taxon>
        <taxon>Magnoliopsida</taxon>
        <taxon>eudicotyledons</taxon>
        <taxon>Gunneridae</taxon>
        <taxon>Pentapetalae</taxon>
        <taxon>rosids</taxon>
        <taxon>malvids</taxon>
        <taxon>Sapindales</taxon>
        <taxon>Meliaceae</taxon>
        <taxon>Melia</taxon>
    </lineage>
</organism>
<comment type="caution">
    <text evidence="1">The sequence shown here is derived from an EMBL/GenBank/DDBJ whole genome shotgun (WGS) entry which is preliminary data.</text>
</comment>
<dbReference type="Proteomes" id="UP001164539">
    <property type="component" value="Chromosome 1"/>
</dbReference>
<keyword evidence="2" id="KW-1185">Reference proteome</keyword>
<gene>
    <name evidence="1" type="ORF">OWV82_000529</name>
</gene>
<name>A0ACC1YW56_MELAZ</name>
<accession>A0ACC1YW56</accession>
<dbReference type="EMBL" id="CM051394">
    <property type="protein sequence ID" value="KAJ4727427.1"/>
    <property type="molecule type" value="Genomic_DNA"/>
</dbReference>
<reference evidence="1 2" key="1">
    <citation type="journal article" date="2023" name="Science">
        <title>Complex scaffold remodeling in plant triterpene biosynthesis.</title>
        <authorList>
            <person name="De La Pena R."/>
            <person name="Hodgson H."/>
            <person name="Liu J.C."/>
            <person name="Stephenson M.J."/>
            <person name="Martin A.C."/>
            <person name="Owen C."/>
            <person name="Harkess A."/>
            <person name="Leebens-Mack J."/>
            <person name="Jimenez L.E."/>
            <person name="Osbourn A."/>
            <person name="Sattely E.S."/>
        </authorList>
    </citation>
    <scope>NUCLEOTIDE SEQUENCE [LARGE SCALE GENOMIC DNA]</scope>
    <source>
        <strain evidence="2">cv. JPN11</strain>
        <tissue evidence="1">Leaf</tissue>
    </source>
</reference>
<proteinExistence type="predicted"/>
<sequence>MSYSVLISISVSSLIHSKSSNRNTMWLMASILRRKSNEKPFLLQLRLFSVSKSHVRPDDQQQRIEKILIANRGEIACRVMKTAKRLGIRTVAVYSDADRDSLHVKSADEAVNIGPPPARLSYLNGSSIVEAAIRTGAQAIHPGYGFLSESADFAQLCEDKGLTFIGPPASAIRDMGDKSASKRIMGAAGVPLVPGYHGNQQDIDFMKSEADKIGYPILIKPTHGGGGKGMRIVQSPNEFVDSFLGAQREAAASFGINTILLEKYITQPRHIEVQIFGDKHGNVLHLYERDCSLQRRHQKIIEEAPAPNVTDDFRSLVGQAAVSAAKAVSYHNAGTVEFIVDTVSGEFYFMEMNTRLQVEHPVTEMIVGQDLVEWQIRVANGEPLPLSQSEVPLLGHAFEARIYAENVPKGFLPATGILHHYRPVPVSPAVRVETGVQQGDTVSMHYDPMIAKLVVWGENRAAALVKLKNCLFNFQVAGVPNNINFLQKLANHRAFGIGIVETHFIEQHKDDLFVDPSQSVLAKEANSAVRFSAVLVAACICVKEHSALKESPHGGHGLLSPWYAHPPFRVHHHVRRIMEFEWENEYDSSGSKLFRLSVTYQPDGNYLIEMGEGGLHGSEVKVACLSEHDFRVESDGVSTDVSLAVYTKDGIKHIHAWHGLHHHHFRQKLGRELSDEDETQHKTSYVTAAGPPGSVVAPMAGLVVKVLIEDGTKVEEGQPILVLEAMKMEHVVKAPSAGTVHGLKVTAGQQVSDGCVLFRVQG</sequence>